<evidence type="ECO:0008006" key="7">
    <source>
        <dbReference type="Google" id="ProtNLM"/>
    </source>
</evidence>
<dbReference type="Pfam" id="PF00350">
    <property type="entry name" value="Dynamin_N"/>
    <property type="match status" value="1"/>
</dbReference>
<organism evidence="5 6">
    <name type="scientific">Bimuria novae-zelandiae CBS 107.79</name>
    <dbReference type="NCBI Taxonomy" id="1447943"/>
    <lineage>
        <taxon>Eukaryota</taxon>
        <taxon>Fungi</taxon>
        <taxon>Dikarya</taxon>
        <taxon>Ascomycota</taxon>
        <taxon>Pezizomycotina</taxon>
        <taxon>Dothideomycetes</taxon>
        <taxon>Pleosporomycetidae</taxon>
        <taxon>Pleosporales</taxon>
        <taxon>Massarineae</taxon>
        <taxon>Didymosphaeriaceae</taxon>
        <taxon>Bimuria</taxon>
    </lineage>
</organism>
<dbReference type="InterPro" id="IPR027417">
    <property type="entry name" value="P-loop_NTPase"/>
</dbReference>
<dbReference type="InterPro" id="IPR045063">
    <property type="entry name" value="Dynamin_N"/>
</dbReference>
<evidence type="ECO:0000259" key="3">
    <source>
        <dbReference type="Pfam" id="PF00350"/>
    </source>
</evidence>
<feature type="domain" description="Dynamin N-terminal" evidence="3">
    <location>
        <begin position="152"/>
        <end position="355"/>
    </location>
</feature>
<accession>A0A6A5V5A6</accession>
<reference evidence="5" key="1">
    <citation type="journal article" date="2020" name="Stud. Mycol.">
        <title>101 Dothideomycetes genomes: a test case for predicting lifestyles and emergence of pathogens.</title>
        <authorList>
            <person name="Haridas S."/>
            <person name="Albert R."/>
            <person name="Binder M."/>
            <person name="Bloem J."/>
            <person name="Labutti K."/>
            <person name="Salamov A."/>
            <person name="Andreopoulos B."/>
            <person name="Baker S."/>
            <person name="Barry K."/>
            <person name="Bills G."/>
            <person name="Bluhm B."/>
            <person name="Cannon C."/>
            <person name="Castanera R."/>
            <person name="Culley D."/>
            <person name="Daum C."/>
            <person name="Ezra D."/>
            <person name="Gonzalez J."/>
            <person name="Henrissat B."/>
            <person name="Kuo A."/>
            <person name="Liang C."/>
            <person name="Lipzen A."/>
            <person name="Lutzoni F."/>
            <person name="Magnuson J."/>
            <person name="Mondo S."/>
            <person name="Nolan M."/>
            <person name="Ohm R."/>
            <person name="Pangilinan J."/>
            <person name="Park H.-J."/>
            <person name="Ramirez L."/>
            <person name="Alfaro M."/>
            <person name="Sun H."/>
            <person name="Tritt A."/>
            <person name="Yoshinaga Y."/>
            <person name="Zwiers L.-H."/>
            <person name="Turgeon B."/>
            <person name="Goodwin S."/>
            <person name="Spatafora J."/>
            <person name="Crous P."/>
            <person name="Grigoriev I."/>
        </authorList>
    </citation>
    <scope>NUCLEOTIDE SEQUENCE</scope>
    <source>
        <strain evidence="5">CBS 107.79</strain>
    </source>
</reference>
<dbReference type="OrthoDB" id="3598281at2759"/>
<feature type="compositionally biased region" description="Acidic residues" evidence="2">
    <location>
        <begin position="483"/>
        <end position="507"/>
    </location>
</feature>
<feature type="compositionally biased region" description="Basic residues" evidence="2">
    <location>
        <begin position="463"/>
        <end position="479"/>
    </location>
</feature>
<feature type="domain" description="DUF7605" evidence="4">
    <location>
        <begin position="669"/>
        <end position="805"/>
    </location>
</feature>
<feature type="compositionally biased region" description="Acidic residues" evidence="2">
    <location>
        <begin position="973"/>
        <end position="986"/>
    </location>
</feature>
<keyword evidence="1" id="KW-0175">Coiled coil</keyword>
<name>A0A6A5V5A6_9PLEO</name>
<gene>
    <name evidence="5" type="ORF">BU23DRAFT_601136</name>
</gene>
<dbReference type="SUPFAM" id="SSF52540">
    <property type="entry name" value="P-loop containing nucleoside triphosphate hydrolases"/>
    <property type="match status" value="2"/>
</dbReference>
<feature type="region of interest" description="Disordered" evidence="2">
    <location>
        <begin position="45"/>
        <end position="79"/>
    </location>
</feature>
<dbReference type="Pfam" id="PF24564">
    <property type="entry name" value="DUF7605"/>
    <property type="match status" value="1"/>
</dbReference>
<sequence length="986" mass="111430">MQGQGYLRRTGRLQNRQRTLELFSKFFNYYPQNIWPLDSTRRPENAFTATSPGPDDAPSSQCFNPDEVFDRDPSPEVDPEESAQLVDQHIREVIAQHDAKILEAGVARSIKTLDKLRSTFTHFYAASPDAGAWIQSIDKLNEQSRLSRTVLGVVGNTGAGKSSVINALLDEEHLVPTNCMRACTAVVTEISWSFSDDPAKKYRAEIEFIDRVEWAKELKILRQEFLNENGSVAREASDANTDAGIAWAKFHTVYPSIRKDELERWTVKKLMAESAVSNVLGTTKHINQARSGPFYTELQEFDALSTGAVVVDLPGVHDSNAARAAVAERYLKQCSGLWIVAPITRAVDDKSAKNLLGDTFRRQLKYDGNYPAVTFICSRCDDISIEEALTSLDLTEEAAELYAKKREYEQKIQDTEAQIEDLMQSASVYKVVLEEADDELDEWEPLKERVETEEVFAPSTKANNKRKKGNRKVEARKRRREDDSDTEDGDSDSDDPSDSEDDSDTDGVEPPREALTLADVTSKLADPKTTRKNAWQELKAAEEQIEKLKPSIRETKREITEVDAQQDFAAGIKELDQEAAIEADEETFNPDEEIRNYNEVADVLPVFCPIIWKRLEELEKGLQQAVAVCLDSIKLHLQENVLNRMKELVQDAVQSAPDIAESWGRPKDQGGLHWTTYKAVVRRGGTYQSATSGLRDFNAELMDPITKKIATSWECTFQQRLPRSFETYTKNAANIVQAFHTRVEERAQQNGVGLANLAILKGSIATYQQMFDDLNTALKQRMTKSQHDANREFVPTVAHIMSAIYEDWKDVFIVREESPRMFPAATFTVEDALKRMCRDLEEEMDNKAEEIYRLMRQDYMQVLGGAQVVQDAMTTRERSLRSAITARLKEIDRQFERLAIGDVADDDDELMEEAKEEVRANGASSSSRTGRVRRGDAHETMGGAADGKDSTIITDFRRYLSNTPQSERRTSNDEDQDGDDEEDEES</sequence>
<dbReference type="Gene3D" id="3.40.50.300">
    <property type="entry name" value="P-loop containing nucleotide triphosphate hydrolases"/>
    <property type="match status" value="2"/>
</dbReference>
<dbReference type="PANTHER" id="PTHR36681:SF3">
    <property type="entry name" value="NUCLEAR GTPASE, GERMINAL CENTER-ASSOCIATED, TANDEM DUPLICATE 3"/>
    <property type="match status" value="1"/>
</dbReference>
<feature type="region of interest" description="Disordered" evidence="2">
    <location>
        <begin position="911"/>
        <end position="986"/>
    </location>
</feature>
<evidence type="ECO:0000256" key="2">
    <source>
        <dbReference type="SAM" id="MobiDB-lite"/>
    </source>
</evidence>
<evidence type="ECO:0000313" key="5">
    <source>
        <dbReference type="EMBL" id="KAF1970216.1"/>
    </source>
</evidence>
<proteinExistence type="predicted"/>
<feature type="coiled-coil region" evidence="1">
    <location>
        <begin position="830"/>
        <end position="857"/>
    </location>
</feature>
<evidence type="ECO:0000259" key="4">
    <source>
        <dbReference type="Pfam" id="PF24564"/>
    </source>
</evidence>
<dbReference type="PANTHER" id="PTHR36681">
    <property type="entry name" value="NUCLEAR GTPASE, GERMINAL CENTER-ASSOCIATED, TANDEM DUPLICATE 3"/>
    <property type="match status" value="1"/>
</dbReference>
<dbReference type="InterPro" id="IPR056024">
    <property type="entry name" value="DUF7605"/>
</dbReference>
<keyword evidence="6" id="KW-1185">Reference proteome</keyword>
<dbReference type="EMBL" id="ML976703">
    <property type="protein sequence ID" value="KAF1970216.1"/>
    <property type="molecule type" value="Genomic_DNA"/>
</dbReference>
<dbReference type="Proteomes" id="UP000800036">
    <property type="component" value="Unassembled WGS sequence"/>
</dbReference>
<feature type="region of interest" description="Disordered" evidence="2">
    <location>
        <begin position="450"/>
        <end position="530"/>
    </location>
</feature>
<evidence type="ECO:0000313" key="6">
    <source>
        <dbReference type="Proteomes" id="UP000800036"/>
    </source>
</evidence>
<protein>
    <recommendedName>
        <fullName evidence="7">P-loop containing nucleoside triphosphate hydrolase protein</fullName>
    </recommendedName>
</protein>
<dbReference type="AlphaFoldDB" id="A0A6A5V5A6"/>
<evidence type="ECO:0000256" key="1">
    <source>
        <dbReference type="SAM" id="Coils"/>
    </source>
</evidence>